<organism evidence="1">
    <name type="scientific">marine metagenome</name>
    <dbReference type="NCBI Taxonomy" id="408172"/>
    <lineage>
        <taxon>unclassified sequences</taxon>
        <taxon>metagenomes</taxon>
        <taxon>ecological metagenomes</taxon>
    </lineage>
</organism>
<gene>
    <name evidence="1" type="ORF">METZ01_LOCUS209337</name>
</gene>
<protein>
    <submittedName>
        <fullName evidence="1">Uncharacterized protein</fullName>
    </submittedName>
</protein>
<accession>A0A382F2Q5</accession>
<dbReference type="AlphaFoldDB" id="A0A382F2Q5"/>
<dbReference type="EMBL" id="UINC01047335">
    <property type="protein sequence ID" value="SVB56483.1"/>
    <property type="molecule type" value="Genomic_DNA"/>
</dbReference>
<name>A0A382F2Q5_9ZZZZ</name>
<sequence length="134" mass="16166">MTQSVLPERGLLISHLHDQFWSDEYYQAVQLLRRWKQEQGPDWAAALFAKTDEGCKINAARRLIKSYFRKTHQLCTRGFLESDDLRQHLTMPQRLQMLFEIIEPLERARTEDYNREMFDFYDHLHGEQLQRPAR</sequence>
<reference evidence="1" key="1">
    <citation type="submission" date="2018-05" db="EMBL/GenBank/DDBJ databases">
        <authorList>
            <person name="Lanie J.A."/>
            <person name="Ng W.-L."/>
            <person name="Kazmierczak K.M."/>
            <person name="Andrzejewski T.M."/>
            <person name="Davidsen T.M."/>
            <person name="Wayne K.J."/>
            <person name="Tettelin H."/>
            <person name="Glass J.I."/>
            <person name="Rusch D."/>
            <person name="Podicherti R."/>
            <person name="Tsui H.-C.T."/>
            <person name="Winkler M.E."/>
        </authorList>
    </citation>
    <scope>NUCLEOTIDE SEQUENCE</scope>
</reference>
<evidence type="ECO:0000313" key="1">
    <source>
        <dbReference type="EMBL" id="SVB56483.1"/>
    </source>
</evidence>
<proteinExistence type="predicted"/>